<gene>
    <name evidence="1" type="ORF">HC356_00395</name>
</gene>
<sequence length="58" mass="6697">MCIIQHFRSKAGFQPGMTGEGCWDNKERNTGMTKIGTETIEKEHYGIWLQRLILLNIT</sequence>
<dbReference type="RefSeq" id="WP_182183464.1">
    <property type="nucleotide sequence ID" value="NZ_CP050530.1"/>
</dbReference>
<dbReference type="EMBL" id="CP050530">
    <property type="protein sequence ID" value="QMV46636.1"/>
    <property type="molecule type" value="Genomic_DNA"/>
</dbReference>
<organism evidence="1 2">
    <name type="scientific">Wolbachia pipientis</name>
    <dbReference type="NCBI Taxonomy" id="955"/>
    <lineage>
        <taxon>Bacteria</taxon>
        <taxon>Pseudomonadati</taxon>
        <taxon>Pseudomonadota</taxon>
        <taxon>Alphaproteobacteria</taxon>
        <taxon>Rickettsiales</taxon>
        <taxon>Anaplasmataceae</taxon>
        <taxon>Wolbachieae</taxon>
        <taxon>Wolbachia</taxon>
    </lineage>
</organism>
<reference evidence="1 2" key="1">
    <citation type="journal article" date="2020" name="Mol. Biol. Evol.">
        <title>Life and death of selfish genes: comparative genomics reveals the dynamic evolution of cytoplasmic incompatibility.</title>
        <authorList>
            <person name="Martinez J."/>
            <person name="Klasson L."/>
            <person name="Welch J."/>
            <person name="Jiggins F.M."/>
        </authorList>
    </citation>
    <scope>NUCLEOTIDE SEQUENCE [LARGE SCALE GENOMIC DNA]</scope>
    <source>
        <strain evidence="1">WNik</strain>
    </source>
</reference>
<proteinExistence type="predicted"/>
<dbReference type="AlphaFoldDB" id="A0A7G5CBQ2"/>
<evidence type="ECO:0000313" key="2">
    <source>
        <dbReference type="Proteomes" id="UP000515596"/>
    </source>
</evidence>
<name>A0A7G5CBQ2_WOLPI</name>
<evidence type="ECO:0000313" key="1">
    <source>
        <dbReference type="EMBL" id="QMV46636.1"/>
    </source>
</evidence>
<dbReference type="Proteomes" id="UP000515596">
    <property type="component" value="Chromosome"/>
</dbReference>
<accession>A0A7G5CBQ2</accession>
<protein>
    <submittedName>
        <fullName evidence="1">Agmatine deiminase family protein</fullName>
    </submittedName>
</protein>